<dbReference type="AlphaFoldDB" id="A0AAW2AGD3"/>
<protein>
    <submittedName>
        <fullName evidence="1">Uncharacterized protein</fullName>
    </submittedName>
</protein>
<reference evidence="1 2" key="1">
    <citation type="submission" date="2024-05" db="EMBL/GenBank/DDBJ databases">
        <title>A high-quality chromosomal-level genome assembly of Topmouth culter (Culter alburnus).</title>
        <authorList>
            <person name="Zhao H."/>
        </authorList>
    </citation>
    <scope>NUCLEOTIDE SEQUENCE [LARGE SCALE GENOMIC DNA]</scope>
    <source>
        <strain evidence="1">CATC2023</strain>
        <tissue evidence="1">Muscle</tissue>
    </source>
</reference>
<comment type="caution">
    <text evidence="1">The sequence shown here is derived from an EMBL/GenBank/DDBJ whole genome shotgun (WGS) entry which is preliminary data.</text>
</comment>
<feature type="non-terminal residue" evidence="1">
    <location>
        <position position="55"/>
    </location>
</feature>
<accession>A0AAW2AGD3</accession>
<dbReference type="EMBL" id="JAWDJR010000007">
    <property type="protein sequence ID" value="KAK9972482.1"/>
    <property type="molecule type" value="Genomic_DNA"/>
</dbReference>
<organism evidence="1 2">
    <name type="scientific">Culter alburnus</name>
    <name type="common">Topmouth culter</name>
    <dbReference type="NCBI Taxonomy" id="194366"/>
    <lineage>
        <taxon>Eukaryota</taxon>
        <taxon>Metazoa</taxon>
        <taxon>Chordata</taxon>
        <taxon>Craniata</taxon>
        <taxon>Vertebrata</taxon>
        <taxon>Euteleostomi</taxon>
        <taxon>Actinopterygii</taxon>
        <taxon>Neopterygii</taxon>
        <taxon>Teleostei</taxon>
        <taxon>Ostariophysi</taxon>
        <taxon>Cypriniformes</taxon>
        <taxon>Xenocyprididae</taxon>
        <taxon>Xenocypridinae</taxon>
        <taxon>Culter</taxon>
    </lineage>
</organism>
<keyword evidence="2" id="KW-1185">Reference proteome</keyword>
<proteinExistence type="predicted"/>
<sequence>MARLPVFTQQQNDDVINSVSIPRRTMGSAVPLSSGSPFFPPAAAISHQLRSQIVA</sequence>
<evidence type="ECO:0000313" key="2">
    <source>
        <dbReference type="Proteomes" id="UP001479290"/>
    </source>
</evidence>
<evidence type="ECO:0000313" key="1">
    <source>
        <dbReference type="EMBL" id="KAK9972482.1"/>
    </source>
</evidence>
<gene>
    <name evidence="1" type="ORF">ABG768_025786</name>
</gene>
<name>A0AAW2AGD3_CULAL</name>
<dbReference type="Proteomes" id="UP001479290">
    <property type="component" value="Unassembled WGS sequence"/>
</dbReference>